<organism evidence="1 2">
    <name type="scientific">Eretmocerus hayati</name>
    <dbReference type="NCBI Taxonomy" id="131215"/>
    <lineage>
        <taxon>Eukaryota</taxon>
        <taxon>Metazoa</taxon>
        <taxon>Ecdysozoa</taxon>
        <taxon>Arthropoda</taxon>
        <taxon>Hexapoda</taxon>
        <taxon>Insecta</taxon>
        <taxon>Pterygota</taxon>
        <taxon>Neoptera</taxon>
        <taxon>Endopterygota</taxon>
        <taxon>Hymenoptera</taxon>
        <taxon>Apocrita</taxon>
        <taxon>Proctotrupomorpha</taxon>
        <taxon>Chalcidoidea</taxon>
        <taxon>Aphelinidae</taxon>
        <taxon>Aphelininae</taxon>
        <taxon>Eretmocerus</taxon>
    </lineage>
</organism>
<keyword evidence="2" id="KW-1185">Reference proteome</keyword>
<proteinExistence type="predicted"/>
<gene>
    <name evidence="1" type="ORF">QAD02_016389</name>
</gene>
<comment type="caution">
    <text evidence="1">The sequence shown here is derived from an EMBL/GenBank/DDBJ whole genome shotgun (WGS) entry which is preliminary data.</text>
</comment>
<accession>A0ACC2PBB1</accession>
<dbReference type="Proteomes" id="UP001239111">
    <property type="component" value="Chromosome 2"/>
</dbReference>
<name>A0ACC2PBB1_9HYME</name>
<protein>
    <submittedName>
        <fullName evidence="1">Uncharacterized protein</fullName>
    </submittedName>
</protein>
<sequence length="563" mass="64301">MLKPHHPVLPLTSRTLMGPRKKYLIEDFPSNRTDSKAEFVYFGVTVTLLKMVNPVLHPRKILKLQFSFYGLPLFGSSKVEFWPILGKIYTENDDYRPFVVAIYSGVGKPKCVYRYLCKFINEINYLLRNGIKIENEQFCIELMAMVADTPARAFVKCCQGHTGYHGCERCTIVGFRVDGTTIFPVFETPPRTDASFRSRLDPDHHTGGVSPLLLVNPAVDMIKIFIIDFMHLVCLGVMKKLIDDYWLKLCLGFLTRQNIEKLSQRLKNLNSQIPSEFQRSTRSLQDISMWKATEFRFFLLYCGMVILKGLLSEQAYNHFMLLSVACRILSSRDFYKIYHAQAKNFLKTFVKAATHPDLYGPKFLVINDHNLTHLADDVENLDCPVMDYSAFCFENALKALKDCIECGNKPLAQVINKIQDYMECEKPVVKPEFQAITITEVNPSLFSFKKVYFRGCELALNDANNVVSLANGEMMRIESMTSNLKNSQPSQIVIKGTKIRNVGQAFTYPCNSSILNICAVEENQNEKIQSTLNLVRYKLVLLKIFEASGEAVESYAMPLLHMN</sequence>
<evidence type="ECO:0000313" key="2">
    <source>
        <dbReference type="Proteomes" id="UP001239111"/>
    </source>
</evidence>
<evidence type="ECO:0000313" key="1">
    <source>
        <dbReference type="EMBL" id="KAJ8680602.1"/>
    </source>
</evidence>
<reference evidence="1" key="1">
    <citation type="submission" date="2023-04" db="EMBL/GenBank/DDBJ databases">
        <title>A chromosome-level genome assembly of the parasitoid wasp Eretmocerus hayati.</title>
        <authorList>
            <person name="Zhong Y."/>
            <person name="Liu S."/>
            <person name="Liu Y."/>
        </authorList>
    </citation>
    <scope>NUCLEOTIDE SEQUENCE</scope>
    <source>
        <strain evidence="1">ZJU_SS_LIU_2023</strain>
    </source>
</reference>
<dbReference type="EMBL" id="CM056742">
    <property type="protein sequence ID" value="KAJ8680602.1"/>
    <property type="molecule type" value="Genomic_DNA"/>
</dbReference>